<keyword evidence="1" id="KW-0812">Transmembrane</keyword>
<protein>
    <recommendedName>
        <fullName evidence="4">DUF58 domain-containing protein</fullName>
    </recommendedName>
</protein>
<comment type="caution">
    <text evidence="2">The sequence shown here is derived from an EMBL/GenBank/DDBJ whole genome shotgun (WGS) entry which is preliminary data.</text>
</comment>
<evidence type="ECO:0000313" key="2">
    <source>
        <dbReference type="EMBL" id="CAH9054545.1"/>
    </source>
</evidence>
<name>A0A9W4W2L9_PSEHA</name>
<dbReference type="PANTHER" id="PTHR34351:SF1">
    <property type="entry name" value="SLR1927 PROTEIN"/>
    <property type="match status" value="1"/>
</dbReference>
<accession>A0A9W4W2L9</accession>
<evidence type="ECO:0000256" key="1">
    <source>
        <dbReference type="SAM" id="Phobius"/>
    </source>
</evidence>
<dbReference type="EMBL" id="CAMAPB010000011">
    <property type="protein sequence ID" value="CAH9054545.1"/>
    <property type="molecule type" value="Genomic_DNA"/>
</dbReference>
<evidence type="ECO:0000313" key="3">
    <source>
        <dbReference type="Proteomes" id="UP001152447"/>
    </source>
</evidence>
<keyword evidence="1" id="KW-0472">Membrane</keyword>
<dbReference type="PANTHER" id="PTHR34351">
    <property type="entry name" value="SLR1927 PROTEIN-RELATED"/>
    <property type="match status" value="1"/>
</dbReference>
<gene>
    <name evidence="2" type="ORF">PSEHALCIP103_01055</name>
</gene>
<dbReference type="AlphaFoldDB" id="A0A9W4W2L9"/>
<feature type="transmembrane region" description="Helical" evidence="1">
    <location>
        <begin position="40"/>
        <end position="63"/>
    </location>
</feature>
<organism evidence="2 3">
    <name type="scientific">Pseudoalteromonas haloplanktis</name>
    <name type="common">Alteromonas haloplanktis</name>
    <dbReference type="NCBI Taxonomy" id="228"/>
    <lineage>
        <taxon>Bacteria</taxon>
        <taxon>Pseudomonadati</taxon>
        <taxon>Pseudomonadota</taxon>
        <taxon>Gammaproteobacteria</taxon>
        <taxon>Alteromonadales</taxon>
        <taxon>Pseudoalteromonadaceae</taxon>
        <taxon>Pseudoalteromonas</taxon>
    </lineage>
</organism>
<proteinExistence type="predicted"/>
<evidence type="ECO:0008006" key="4">
    <source>
        <dbReference type="Google" id="ProtNLM"/>
    </source>
</evidence>
<dbReference type="Proteomes" id="UP001152447">
    <property type="component" value="Unassembled WGS sequence"/>
</dbReference>
<dbReference type="RefSeq" id="WP_024600961.1">
    <property type="nucleotide sequence ID" value="NZ_CAMAPB010000011.1"/>
</dbReference>
<reference evidence="2" key="1">
    <citation type="submission" date="2022-07" db="EMBL/GenBank/DDBJ databases">
        <authorList>
            <person name="Criscuolo A."/>
        </authorList>
    </citation>
    <scope>NUCLEOTIDE SEQUENCE</scope>
    <source>
        <strain evidence="2">CIP103197</strain>
    </source>
</reference>
<keyword evidence="3" id="KW-1185">Reference proteome</keyword>
<keyword evidence="1" id="KW-1133">Transmembrane helix</keyword>
<feature type="transmembrane region" description="Helical" evidence="1">
    <location>
        <begin position="69"/>
        <end position="89"/>
    </location>
</feature>
<sequence length="329" mass="37559">MRIYKFKRPTLIDDIKSAILTALLKNKHKKNSITLKHNTIYVLPSTLGVYFSVVASLNFVMGINYQNNLILFMAYLMFVIIIFALLLGYSNARGLTVSFKYAIDSFAPQTPQLVWQIEADDPCQSITLSYPKDLKNACYITRVKNEVIKCQLSLPYTKRGCYKLKPIKIASNYPFGLVSVWSYIQPNKAVYVYPSIIKTTNQKHQNLVANNTDEGTEKHKGDDEFESLITHLPEMGLQRISWKHYAKTQQLLVKQFSDFKSADAQFDFNLVTGDTEQRLGQLCFLVCQAFESDINYSLKLPNKLITTNSGKLHHQRCLQALSQVGNDNE</sequence>